<evidence type="ECO:0000313" key="3">
    <source>
        <dbReference type="Proteomes" id="UP000445696"/>
    </source>
</evidence>
<proteinExistence type="predicted"/>
<dbReference type="Proteomes" id="UP000445696">
    <property type="component" value="Unassembled WGS sequence"/>
</dbReference>
<protein>
    <recommendedName>
        <fullName evidence="4">Porin</fullName>
    </recommendedName>
</protein>
<dbReference type="SUPFAM" id="SSF56935">
    <property type="entry name" value="Porins"/>
    <property type="match status" value="1"/>
</dbReference>
<feature type="signal peptide" evidence="1">
    <location>
        <begin position="1"/>
        <end position="24"/>
    </location>
</feature>
<accession>A0A845MJF0</accession>
<name>A0A845MJF0_9PROT</name>
<dbReference type="AlphaFoldDB" id="A0A845MJF0"/>
<evidence type="ECO:0008006" key="4">
    <source>
        <dbReference type="Google" id="ProtNLM"/>
    </source>
</evidence>
<reference evidence="2 3" key="1">
    <citation type="journal article" date="2014" name="Int. J. Syst. Evol. Microbiol.">
        <title>Sneathiella chungangensis sp. nov., isolated from a marine sand, and emended description of the genus Sneathiella.</title>
        <authorList>
            <person name="Siamphan C."/>
            <person name="Kim H."/>
            <person name="Lee J.S."/>
            <person name="Kim W."/>
        </authorList>
    </citation>
    <scope>NUCLEOTIDE SEQUENCE [LARGE SCALE GENOMIC DNA]</scope>
    <source>
        <strain evidence="2 3">KCTC 32476</strain>
    </source>
</reference>
<dbReference type="EMBL" id="WTVA01000015">
    <property type="protein sequence ID" value="MZR23397.1"/>
    <property type="molecule type" value="Genomic_DNA"/>
</dbReference>
<evidence type="ECO:0000313" key="2">
    <source>
        <dbReference type="EMBL" id="MZR23397.1"/>
    </source>
</evidence>
<evidence type="ECO:0000256" key="1">
    <source>
        <dbReference type="SAM" id="SignalP"/>
    </source>
</evidence>
<keyword evidence="3" id="KW-1185">Reference proteome</keyword>
<organism evidence="2 3">
    <name type="scientific">Sneathiella chungangensis</name>
    <dbReference type="NCBI Taxonomy" id="1418234"/>
    <lineage>
        <taxon>Bacteria</taxon>
        <taxon>Pseudomonadati</taxon>
        <taxon>Pseudomonadota</taxon>
        <taxon>Alphaproteobacteria</taxon>
        <taxon>Sneathiellales</taxon>
        <taxon>Sneathiellaceae</taxon>
        <taxon>Sneathiella</taxon>
    </lineage>
</organism>
<dbReference type="Gene3D" id="2.40.160.10">
    <property type="entry name" value="Porin"/>
    <property type="match status" value="1"/>
</dbReference>
<gene>
    <name evidence="2" type="ORF">GQF03_13750</name>
</gene>
<sequence>MSTQLALALVVAAPFSLISPGAVAGENQYPTITGELLIEIENDWTYRSDDPAAEINDLYPTVVLGTSVGLNEHFSLNFEATMEPVEDPTGDRAFEDLGGYLNIITANYDGETFSAFAGKFTPNFGIAWEIAPGIFGTNLNEDYELAEMIGFGGGFNFEAAGVHRISASTFFQDTTFLSNSVGTKRGPVRLSDGGPANTEDFSSFAVALDGEFQRLAGFRYHTAFSSLGEGEGSDARQLGYAIGAEYAFNIGDDLTISPMTEFVYFDNYGGTDGDTAKYITAGIALNFQNWVASTTYQRRDTKLAGLSSDDHVVDFTIGYDFDMGLGVAAAWRGAEEDGVQSEGLGLLLSYAVDF</sequence>
<dbReference type="InterPro" id="IPR023614">
    <property type="entry name" value="Porin_dom_sf"/>
</dbReference>
<comment type="caution">
    <text evidence="2">The sequence shown here is derived from an EMBL/GenBank/DDBJ whole genome shotgun (WGS) entry which is preliminary data.</text>
</comment>
<feature type="chain" id="PRO_5032370315" description="Porin" evidence="1">
    <location>
        <begin position="25"/>
        <end position="354"/>
    </location>
</feature>
<keyword evidence="1" id="KW-0732">Signal</keyword>